<evidence type="ECO:0000256" key="4">
    <source>
        <dbReference type="SAM" id="SignalP"/>
    </source>
</evidence>
<dbReference type="Gene3D" id="1.25.40.10">
    <property type="entry name" value="Tetratricopeptide repeat domain"/>
    <property type="match status" value="2"/>
</dbReference>
<keyword evidence="2 3" id="KW-0802">TPR repeat</keyword>
<dbReference type="PANTHER" id="PTHR44186:SF1">
    <property type="entry name" value="BARDET-BIEDL SYNDROME 4 PROTEIN"/>
    <property type="match status" value="1"/>
</dbReference>
<dbReference type="PATRIC" id="fig|106634.4.peg.2465"/>
<dbReference type="InterPro" id="IPR011990">
    <property type="entry name" value="TPR-like_helical_dom_sf"/>
</dbReference>
<evidence type="ECO:0000256" key="3">
    <source>
        <dbReference type="PROSITE-ProRule" id="PRU00339"/>
    </source>
</evidence>
<dbReference type="InterPro" id="IPR019734">
    <property type="entry name" value="TPR_rpt"/>
</dbReference>
<dbReference type="PANTHER" id="PTHR44186">
    <property type="match status" value="1"/>
</dbReference>
<evidence type="ECO:0000256" key="1">
    <source>
        <dbReference type="ARBA" id="ARBA00022737"/>
    </source>
</evidence>
<keyword evidence="4" id="KW-0732">Signal</keyword>
<feature type="signal peptide" evidence="4">
    <location>
        <begin position="1"/>
        <end position="28"/>
    </location>
</feature>
<dbReference type="OrthoDB" id="9766710at2"/>
<dbReference type="EMBL" id="CP011367">
    <property type="protein sequence ID" value="AKJ96049.1"/>
    <property type="molecule type" value="Genomic_DNA"/>
</dbReference>
<dbReference type="SMART" id="SM00028">
    <property type="entry name" value="TPR"/>
    <property type="match status" value="4"/>
</dbReference>
<feature type="chain" id="PRO_5002553774" description="Tetratricopeptide repeat protein" evidence="4">
    <location>
        <begin position="29"/>
        <end position="581"/>
    </location>
</feature>
<keyword evidence="6" id="KW-1185">Reference proteome</keyword>
<dbReference type="AlphaFoldDB" id="A0A0G3G6P1"/>
<dbReference type="Proteomes" id="UP000064201">
    <property type="component" value="Chromosome"/>
</dbReference>
<dbReference type="STRING" id="106634.TVD_12100"/>
<accession>A0A0G3G6P1</accession>
<feature type="repeat" description="TPR" evidence="3">
    <location>
        <begin position="434"/>
        <end position="467"/>
    </location>
</feature>
<evidence type="ECO:0008006" key="7">
    <source>
        <dbReference type="Google" id="ProtNLM"/>
    </source>
</evidence>
<evidence type="ECO:0000313" key="6">
    <source>
        <dbReference type="Proteomes" id="UP000064201"/>
    </source>
</evidence>
<evidence type="ECO:0000313" key="5">
    <source>
        <dbReference type="EMBL" id="AKJ96049.1"/>
    </source>
</evidence>
<dbReference type="RefSeq" id="WP_047251699.1">
    <property type="nucleotide sequence ID" value="NZ_CP011367.1"/>
</dbReference>
<reference evidence="5 6" key="1">
    <citation type="submission" date="2015-04" db="EMBL/GenBank/DDBJ databases">
        <title>Complete Sequence for the Genome of the Thioalkalivibrio versutus D301.</title>
        <authorList>
            <person name="Mu T."/>
            <person name="Zhou J."/>
            <person name="Xu X."/>
        </authorList>
    </citation>
    <scope>NUCLEOTIDE SEQUENCE [LARGE SCALE GENOMIC DNA]</scope>
    <source>
        <strain evidence="5 6">D301</strain>
    </source>
</reference>
<evidence type="ECO:0000256" key="2">
    <source>
        <dbReference type="ARBA" id="ARBA00022803"/>
    </source>
</evidence>
<dbReference type="KEGG" id="tvr:TVD_12100"/>
<gene>
    <name evidence="5" type="ORF">TVD_12100</name>
</gene>
<name>A0A0G3G6P1_9GAMM</name>
<keyword evidence="1" id="KW-0677">Repeat</keyword>
<dbReference type="PROSITE" id="PS50005">
    <property type="entry name" value="TPR"/>
    <property type="match status" value="1"/>
</dbReference>
<proteinExistence type="predicted"/>
<dbReference type="Pfam" id="PF13432">
    <property type="entry name" value="TPR_16"/>
    <property type="match status" value="2"/>
</dbReference>
<dbReference type="Pfam" id="PF14559">
    <property type="entry name" value="TPR_19"/>
    <property type="match status" value="1"/>
</dbReference>
<sequence>MAAMIPIGHNMIRSLLALTAVFSLVGCAHTPLDASEPPESDRPEVLPLMQTQDPEAVLMFSVLAAEIAVRSGEHAEAARYYGAAALLSDDPAIAERATRIALFAREPEHAQRSADRWLRLAPESTDASQVSTVLRINAGDAEQAAEQLDSLMNRVVVQGGDPYATLGGVIGQAQDQQAAMETMHLLAERRRDDVGVHRVQAEAALRFGEPGEEVLAVTERAAERFPESVQLRLLHARAQSEAGHDDAAVETLRATVEAHPDSREARLGYARVLTEMEDDVFAREEMDRLVEMAPEDTQLLLALALMNLEAEQLGPARDYLERLDALGERENDVAYYLGRLHEMADEPEAALGAYARVEAGDHAEDARLRSARLTLKHDGAEAARDLFDPMQQGVDEDLARRAYLAEANALRELGEYADARSRLNRGLVQFPGNTQLLYLRGLVHEREDDIAAAEADFRTILESDPENVAALNALGYTLADRTDRYDEAYELILRAYEREPDDAAIIDSYGWVLYRLGRLEEAETQLRRAYSLSEDGEIASNLAVVLWERGERAEAREVLEAALDREPGHERLQRVRNDLIE</sequence>
<dbReference type="SUPFAM" id="SSF48452">
    <property type="entry name" value="TPR-like"/>
    <property type="match status" value="3"/>
</dbReference>
<organism evidence="5 6">
    <name type="scientific">Thioalkalivibrio versutus</name>
    <dbReference type="NCBI Taxonomy" id="106634"/>
    <lineage>
        <taxon>Bacteria</taxon>
        <taxon>Pseudomonadati</taxon>
        <taxon>Pseudomonadota</taxon>
        <taxon>Gammaproteobacteria</taxon>
        <taxon>Chromatiales</taxon>
        <taxon>Ectothiorhodospiraceae</taxon>
        <taxon>Thioalkalivibrio</taxon>
    </lineage>
</organism>
<protein>
    <recommendedName>
        <fullName evidence="7">Tetratricopeptide repeat protein</fullName>
    </recommendedName>
</protein>